<feature type="domain" description="Glycoside hydrolase family 65 N-terminal" evidence="9">
    <location>
        <begin position="14"/>
        <end position="263"/>
    </location>
</feature>
<dbReference type="PIRSF" id="PIRSF036289">
    <property type="entry name" value="Glycosyl_hydrolase_malt_phosph"/>
    <property type="match status" value="1"/>
</dbReference>
<proteinExistence type="inferred from homology"/>
<dbReference type="GO" id="GO:0005975">
    <property type="term" value="P:carbohydrate metabolic process"/>
    <property type="evidence" value="ECO:0007669"/>
    <property type="project" value="InterPro"/>
</dbReference>
<accession>A0A4D4JI09</accession>
<keyword evidence="4" id="KW-0326">Glycosidase</keyword>
<dbReference type="FunFam" id="1.50.10.10:FF:000053">
    <property type="entry name" value="Putative glycosyl hydrolase"/>
    <property type="match status" value="1"/>
</dbReference>
<dbReference type="InterPro" id="IPR008928">
    <property type="entry name" value="6-hairpin_glycosidase_sf"/>
</dbReference>
<keyword evidence="4" id="KW-0378">Hydrolase</keyword>
<dbReference type="InterPro" id="IPR005196">
    <property type="entry name" value="Glyco_hydro_65_N"/>
</dbReference>
<dbReference type="GO" id="GO:0004553">
    <property type="term" value="F:hydrolase activity, hydrolyzing O-glycosyl compounds"/>
    <property type="evidence" value="ECO:0007669"/>
    <property type="project" value="TreeGrafter"/>
</dbReference>
<dbReference type="GO" id="GO:0030246">
    <property type="term" value="F:carbohydrate binding"/>
    <property type="evidence" value="ECO:0007669"/>
    <property type="project" value="InterPro"/>
</dbReference>
<dbReference type="AlphaFoldDB" id="A0A4D4JI09"/>
<evidence type="ECO:0000313" key="10">
    <source>
        <dbReference type="EMBL" id="GDY33909.1"/>
    </source>
</evidence>
<dbReference type="Gene3D" id="2.70.98.40">
    <property type="entry name" value="Glycoside hydrolase, family 65, N-terminal domain"/>
    <property type="match status" value="1"/>
</dbReference>
<sequence>MTPWLLAYLGGADAEEGQREALCALGNGYLATRGAAPESRADGVHYPGTYVAGVYNHLRDTVDGHEVDHESLVNLPNWLPLTVRIGDGPWLGAEAMRVLDHRQELDLRRGLLSRWLRARDPEGRVIRVAQRRFVHMELAHLAGLETTVVAENFSGPLTVRSGIDGGITNCGVARYRHLDGHHLIGHETDDPASDVLRLAVETRHSHIRVATAARTGCWCDGRPLDPPRRLVRSPRAIAQEFTVELDRGAELRIEKIAAVHTSRDPATSEPGFEVLSWLGDAGGFEALLDRHVLAWQHLWNRFDFHVEANDTVLRIIRLHLFHLLQTISPHTVDLDAGVPARGLHGEAYRGHVFWDELFVFPIISFRLPELARALLRYRRRRLPQARRAARAAGYQGAMYPWQSGSDGREESPPLHLNPLSQRWVADATYRQRHIGLAVAHNIWQYYQASGDREFLAEDGAEMILDIARFFASLTDHDTAGDRYHIRGVVGPDEFHTGYPRRDTSGIDDNAYTNVMATWLLLRARDVLDLLPPQRRQELCESLRIDDAELRRWEHISRRMTVPFHGDGIISQFEGYADLAELDWDGYRARYGNIQRLDRILEAEGDSVDRYQASKQADVLMLFYLLSADELGALLARLGYRMPRDTIPKTIEYYLARTSHGSTLSAVVHAWVLARAHRPRALEFLVDALESDVADIQGGTTAEGVHLAAMAGTVDLLQRCFTGLETTGDTLRLNPHWPRQLGPLEFAIRYQQHPLTLRVTGRTVTASTGVGGHAPLRIACGGETATLQPNETVTFSLPE</sequence>
<dbReference type="SUPFAM" id="SSF48208">
    <property type="entry name" value="Six-hairpin glycosidases"/>
    <property type="match status" value="1"/>
</dbReference>
<dbReference type="GO" id="GO:0016757">
    <property type="term" value="F:glycosyltransferase activity"/>
    <property type="evidence" value="ECO:0007669"/>
    <property type="project" value="UniProtKB-KW"/>
</dbReference>
<evidence type="ECO:0000259" key="7">
    <source>
        <dbReference type="Pfam" id="PF03632"/>
    </source>
</evidence>
<evidence type="ECO:0000256" key="1">
    <source>
        <dbReference type="ARBA" id="ARBA00006768"/>
    </source>
</evidence>
<comment type="similarity">
    <text evidence="1">Belongs to the glycosyl hydrolase 65 family.</text>
</comment>
<dbReference type="InterPro" id="IPR012341">
    <property type="entry name" value="6hp_glycosidase-like_sf"/>
</dbReference>
<dbReference type="Pfam" id="PF03632">
    <property type="entry name" value="Glyco_hydro_65m"/>
    <property type="match status" value="1"/>
</dbReference>
<dbReference type="InterPro" id="IPR011013">
    <property type="entry name" value="Gal_mutarotase_sf_dom"/>
</dbReference>
<feature type="active site" description="Proton donor" evidence="5">
    <location>
        <position position="493"/>
    </location>
</feature>
<evidence type="ECO:0000313" key="11">
    <source>
        <dbReference type="Proteomes" id="UP000298860"/>
    </source>
</evidence>
<dbReference type="Gene3D" id="1.50.10.10">
    <property type="match status" value="1"/>
</dbReference>
<feature type="binding site" evidence="6">
    <location>
        <begin position="614"/>
        <end position="615"/>
    </location>
    <ligand>
        <name>substrate</name>
    </ligand>
</feature>
<evidence type="ECO:0000256" key="3">
    <source>
        <dbReference type="ARBA" id="ARBA00022679"/>
    </source>
</evidence>
<dbReference type="RefSeq" id="WP_137816818.1">
    <property type="nucleotide sequence ID" value="NZ_BJFL01000066.1"/>
</dbReference>
<organism evidence="10 11">
    <name type="scientific">Gandjariella thermophila</name>
    <dbReference type="NCBI Taxonomy" id="1931992"/>
    <lineage>
        <taxon>Bacteria</taxon>
        <taxon>Bacillati</taxon>
        <taxon>Actinomycetota</taxon>
        <taxon>Actinomycetes</taxon>
        <taxon>Pseudonocardiales</taxon>
        <taxon>Pseudonocardiaceae</taxon>
        <taxon>Gandjariella</taxon>
    </lineage>
</organism>
<dbReference type="PANTHER" id="PTHR11051">
    <property type="entry name" value="GLYCOSYL HYDROLASE-RELATED"/>
    <property type="match status" value="1"/>
</dbReference>
<evidence type="ECO:0000259" key="9">
    <source>
        <dbReference type="Pfam" id="PF03636"/>
    </source>
</evidence>
<feature type="domain" description="Glycoside hydrolase family 65 C-terminal" evidence="8">
    <location>
        <begin position="723"/>
        <end position="786"/>
    </location>
</feature>
<gene>
    <name evidence="10" type="ORF">GTS_55420</name>
</gene>
<dbReference type="OrthoDB" id="9816160at2"/>
<protein>
    <submittedName>
        <fullName evidence="10">Trehalose 6-phosphate phosphorylase</fullName>
    </submittedName>
</protein>
<reference evidence="11" key="1">
    <citation type="submission" date="2019-04" db="EMBL/GenBank/DDBJ databases">
        <title>Draft genome sequence of Pseudonocardiaceae bacterium SL3-2-4.</title>
        <authorList>
            <person name="Ningsih F."/>
            <person name="Yokota A."/>
            <person name="Sakai Y."/>
            <person name="Nanatani K."/>
            <person name="Yabe S."/>
            <person name="Oetari A."/>
            <person name="Sjamsuridzal W."/>
        </authorList>
    </citation>
    <scope>NUCLEOTIDE SEQUENCE [LARGE SCALE GENOMIC DNA]</scope>
    <source>
        <strain evidence="11">SL3-2-4</strain>
    </source>
</reference>
<evidence type="ECO:0000256" key="5">
    <source>
        <dbReference type="PIRSR" id="PIRSR036289-50"/>
    </source>
</evidence>
<evidence type="ECO:0000256" key="2">
    <source>
        <dbReference type="ARBA" id="ARBA00022676"/>
    </source>
</evidence>
<name>A0A4D4JI09_9PSEU</name>
<dbReference type="Pfam" id="PF03633">
    <property type="entry name" value="Glyco_hydro_65C"/>
    <property type="match status" value="1"/>
</dbReference>
<dbReference type="InterPro" id="IPR017045">
    <property type="entry name" value="Malt_Pase/Glycosyl_Hdrlase"/>
</dbReference>
<dbReference type="Proteomes" id="UP000298860">
    <property type="component" value="Unassembled WGS sequence"/>
</dbReference>
<evidence type="ECO:0000256" key="6">
    <source>
        <dbReference type="PIRSR" id="PIRSR036289-51"/>
    </source>
</evidence>
<evidence type="ECO:0000259" key="8">
    <source>
        <dbReference type="Pfam" id="PF03633"/>
    </source>
</evidence>
<keyword evidence="11" id="KW-1185">Reference proteome</keyword>
<dbReference type="InterPro" id="IPR005194">
    <property type="entry name" value="Glyco_hydro_65_C"/>
</dbReference>
<dbReference type="Gene3D" id="2.60.420.10">
    <property type="entry name" value="Maltose phosphorylase, domain 3"/>
    <property type="match status" value="1"/>
</dbReference>
<dbReference type="SUPFAM" id="SSF74650">
    <property type="entry name" value="Galactose mutarotase-like"/>
    <property type="match status" value="1"/>
</dbReference>
<keyword evidence="3" id="KW-0808">Transferase</keyword>
<keyword evidence="2" id="KW-0328">Glycosyltransferase</keyword>
<dbReference type="PANTHER" id="PTHR11051:SF8">
    <property type="entry name" value="PROTEIN-GLUCOSYLGALACTOSYLHYDROXYLYSINE GLUCOSIDASE"/>
    <property type="match status" value="1"/>
</dbReference>
<dbReference type="EMBL" id="BJFL01000066">
    <property type="protein sequence ID" value="GDY33909.1"/>
    <property type="molecule type" value="Genomic_DNA"/>
</dbReference>
<dbReference type="InterPro" id="IPR005195">
    <property type="entry name" value="Glyco_hydro_65_M"/>
</dbReference>
<feature type="binding site" evidence="6">
    <location>
        <begin position="354"/>
        <end position="355"/>
    </location>
    <ligand>
        <name>substrate</name>
    </ligand>
</feature>
<evidence type="ECO:0000256" key="4">
    <source>
        <dbReference type="ARBA" id="ARBA00023295"/>
    </source>
</evidence>
<feature type="domain" description="Glycoside hydrolase family 65 central catalytic" evidence="7">
    <location>
        <begin position="317"/>
        <end position="713"/>
    </location>
</feature>
<dbReference type="InterPro" id="IPR037018">
    <property type="entry name" value="GH65_N"/>
</dbReference>
<comment type="caution">
    <text evidence="10">The sequence shown here is derived from an EMBL/GenBank/DDBJ whole genome shotgun (WGS) entry which is preliminary data.</text>
</comment>
<dbReference type="Pfam" id="PF03636">
    <property type="entry name" value="Glyco_hydro_65N"/>
    <property type="match status" value="1"/>
</dbReference>